<dbReference type="EMBL" id="CYSF01000007">
    <property type="protein sequence ID" value="CUH84553.1"/>
    <property type="molecule type" value="Genomic_DNA"/>
</dbReference>
<dbReference type="Gene3D" id="2.60.120.260">
    <property type="entry name" value="Galactose-binding domain-like"/>
    <property type="match status" value="1"/>
</dbReference>
<evidence type="ECO:0000259" key="1">
    <source>
        <dbReference type="Pfam" id="PF13403"/>
    </source>
</evidence>
<evidence type="ECO:0000313" key="2">
    <source>
        <dbReference type="EMBL" id="CUH84553.1"/>
    </source>
</evidence>
<dbReference type="AlphaFoldDB" id="A0A0P1H2V3"/>
<dbReference type="Pfam" id="PF13403">
    <property type="entry name" value="Hint_2"/>
    <property type="match status" value="1"/>
</dbReference>
<dbReference type="InterPro" id="IPR028992">
    <property type="entry name" value="Hedgehog/Intein_dom"/>
</dbReference>
<proteinExistence type="predicted"/>
<dbReference type="SUPFAM" id="SSF49785">
    <property type="entry name" value="Galactose-binding domain-like"/>
    <property type="match status" value="1"/>
</dbReference>
<reference evidence="2 3" key="1">
    <citation type="submission" date="2015-09" db="EMBL/GenBank/DDBJ databases">
        <authorList>
            <consortium name="Swine Surveillance"/>
        </authorList>
    </citation>
    <scope>NUCLEOTIDE SEQUENCE [LARGE SCALE GENOMIC DNA]</scope>
    <source>
        <strain evidence="2 3">CECT 8383</strain>
    </source>
</reference>
<protein>
    <recommendedName>
        <fullName evidence="1">Hedgehog/Intein (Hint) domain-containing protein</fullName>
    </recommendedName>
</protein>
<accession>A0A0P1H2V3</accession>
<dbReference type="Proteomes" id="UP000051681">
    <property type="component" value="Unassembled WGS sequence"/>
</dbReference>
<sequence length="365" mass="40011">MPPINLIVNGTFDAGATGWSGTDIEATYRETAYLGNGSLNRVAEVDGRRNQITVMEQTFTVSGSSTRELTFDTALRTASNGNAGAEGFRVEILDDSGAVIAFAEVRPTNNSLQEFTLPVSFPDAGTYTLRFTERGPNDSLGAIIDNVELMVCFHGATQIETATGPKSARDIAVGDLVLTEHGLKPVRWVGRRHLTPAELTADPTLRPVRISAGALGQGLPERDLWVSRQHRMLVHSPVCERMFGEGGSLVAAIRLCDLEGIDVDEDAQDVDYVHLLFDAHEVVFAEGCPSESLLLGPQARLALRDEAIEEVCKIFPRFKSEKFGERSAYFIPDRKQQKRLVWRLKKNARPPLQGYNARVDAVACV</sequence>
<keyword evidence="3" id="KW-1185">Reference proteome</keyword>
<dbReference type="STRING" id="340021.TM5383_01764"/>
<name>A0A0P1H2V3_9RHOB</name>
<dbReference type="InterPro" id="IPR008979">
    <property type="entry name" value="Galactose-bd-like_sf"/>
</dbReference>
<dbReference type="SUPFAM" id="SSF51294">
    <property type="entry name" value="Hedgehog/intein (Hint) domain"/>
    <property type="match status" value="1"/>
</dbReference>
<dbReference type="OrthoDB" id="6305173at2"/>
<feature type="domain" description="Hedgehog/Intein (Hint)" evidence="1">
    <location>
        <begin position="151"/>
        <end position="296"/>
    </location>
</feature>
<dbReference type="RefSeq" id="WP_058318650.1">
    <property type="nucleotide sequence ID" value="NZ_CYSF01000007.1"/>
</dbReference>
<gene>
    <name evidence="2" type="ORF">TM5383_01764</name>
</gene>
<organism evidence="2 3">
    <name type="scientific">Thalassovita mediterranea</name>
    <dbReference type="NCBI Taxonomy" id="340021"/>
    <lineage>
        <taxon>Bacteria</taxon>
        <taxon>Pseudomonadati</taxon>
        <taxon>Pseudomonadota</taxon>
        <taxon>Alphaproteobacteria</taxon>
        <taxon>Rhodobacterales</taxon>
        <taxon>Roseobacteraceae</taxon>
        <taxon>Thalassovita</taxon>
    </lineage>
</organism>
<dbReference type="InterPro" id="IPR036844">
    <property type="entry name" value="Hint_dom_sf"/>
</dbReference>
<evidence type="ECO:0000313" key="3">
    <source>
        <dbReference type="Proteomes" id="UP000051681"/>
    </source>
</evidence>